<dbReference type="GO" id="GO:0016491">
    <property type="term" value="F:oxidoreductase activity"/>
    <property type="evidence" value="ECO:0007669"/>
    <property type="project" value="UniProtKB-KW"/>
</dbReference>
<accession>A0A1N7KW06</accession>
<keyword evidence="1" id="KW-0479">Metal-binding</keyword>
<keyword evidence="3" id="KW-0186">Copper</keyword>
<sequence>MIGGCTGASVNMKQDESALISRQRFSRRLFVKGLAAGGVLSAMPRLLYANTNDTRLGSAPVLSGQEINLIIAETPVNFTGVMRMATTVNGSIPAPTLRLREGEEVTIRVTNRLSVSTSIHWHGIILPYEMDGVPGISFRGIAPQETFEYRFTLQQSGTYWYHSHSGFQEMTGMYGAIIVEPREGESFRAEQDHVIQLSDWSDEDPMSAFSKLKVQSDVYNFNQPVVGEFLQDASTLGTSGALNKRKMWNQMRMNPTDLADLSATTFTYLMNGMTPAGNWNGLFNKGERVRLRFINGSSNSFYDVRIPGLSMTVVQADGQNVKPVRVDEFRFGPGETYDVLVDPQDDAYTIFAQSMDRSGYASGTLSVRPGMVAAVPELDPVEWLAMTDMMGAMDHSAMKGMDHSTMKGMKGMKGMNDSAMKPAIDHSAMKGMNDSAMKPAIDHSAMKGMNDSAMKPAIDHSAMKGMDHSAMGHSMETNPLATPSQTVRHASTEYGPSVDMRVDTPRTNLDDPGIGLRNNGRRVLTLADLRSVTGVLDDDRVPTREIELHLTGNMERYSWSIDGLEFGQSTPVSLLHGERVRVILQNDTMMTHPMHLHGMWSDLESAEGDLLVRRHTISVQPAQRVSFLTTPHEFGRWAWHCHLLFHMDAGMFREVVVS</sequence>
<dbReference type="EMBL" id="FTOE01000003">
    <property type="protein sequence ID" value="SIS65822.1"/>
    <property type="molecule type" value="Genomic_DNA"/>
</dbReference>
<dbReference type="Gene3D" id="2.60.40.420">
    <property type="entry name" value="Cupredoxins - blue copper proteins"/>
    <property type="match status" value="3"/>
</dbReference>
<dbReference type="Pfam" id="PF07732">
    <property type="entry name" value="Cu-oxidase_3"/>
    <property type="match status" value="1"/>
</dbReference>
<evidence type="ECO:0000259" key="5">
    <source>
        <dbReference type="Pfam" id="PF07731"/>
    </source>
</evidence>
<proteinExistence type="predicted"/>
<dbReference type="InterPro" id="IPR045087">
    <property type="entry name" value="Cu-oxidase_fam"/>
</dbReference>
<evidence type="ECO:0000256" key="1">
    <source>
        <dbReference type="ARBA" id="ARBA00022723"/>
    </source>
</evidence>
<dbReference type="PANTHER" id="PTHR11709">
    <property type="entry name" value="MULTI-COPPER OXIDASE"/>
    <property type="match status" value="1"/>
</dbReference>
<gene>
    <name evidence="7" type="ORF">SAMN05421760_10323</name>
</gene>
<dbReference type="CDD" id="cd13848">
    <property type="entry name" value="CuRO_1_CopA"/>
    <property type="match status" value="1"/>
</dbReference>
<feature type="domain" description="Plastocyanin-like" evidence="5">
    <location>
        <begin position="542"/>
        <end position="657"/>
    </location>
</feature>
<dbReference type="PROSITE" id="PS00080">
    <property type="entry name" value="MULTICOPPER_OXIDASE2"/>
    <property type="match status" value="1"/>
</dbReference>
<dbReference type="PANTHER" id="PTHR11709:SF394">
    <property type="entry name" value="FI03373P-RELATED"/>
    <property type="match status" value="1"/>
</dbReference>
<evidence type="ECO:0000313" key="8">
    <source>
        <dbReference type="Proteomes" id="UP000185999"/>
    </source>
</evidence>
<reference evidence="8" key="1">
    <citation type="submission" date="2017-01" db="EMBL/GenBank/DDBJ databases">
        <authorList>
            <person name="Varghese N."/>
            <person name="Submissions S."/>
        </authorList>
    </citation>
    <scope>NUCLEOTIDE SEQUENCE [LARGE SCALE GENOMIC DNA]</scope>
    <source>
        <strain evidence="8">DSM 22306</strain>
    </source>
</reference>
<name>A0A1N7KW06_9GAMM</name>
<dbReference type="InterPro" id="IPR011707">
    <property type="entry name" value="Cu-oxidase-like_N"/>
</dbReference>
<evidence type="ECO:0000259" key="4">
    <source>
        <dbReference type="Pfam" id="PF00394"/>
    </source>
</evidence>
<dbReference type="GO" id="GO:0005507">
    <property type="term" value="F:copper ion binding"/>
    <property type="evidence" value="ECO:0007669"/>
    <property type="project" value="InterPro"/>
</dbReference>
<dbReference type="AlphaFoldDB" id="A0A1N7KW06"/>
<keyword evidence="8" id="KW-1185">Reference proteome</keyword>
<dbReference type="PROSITE" id="PS00079">
    <property type="entry name" value="MULTICOPPER_OXIDASE1"/>
    <property type="match status" value="2"/>
</dbReference>
<dbReference type="STRING" id="619304.SAMN05421760_10323"/>
<dbReference type="Pfam" id="PF07731">
    <property type="entry name" value="Cu-oxidase_2"/>
    <property type="match status" value="1"/>
</dbReference>
<evidence type="ECO:0000256" key="2">
    <source>
        <dbReference type="ARBA" id="ARBA00023002"/>
    </source>
</evidence>
<dbReference type="NCBIfam" id="TIGR01480">
    <property type="entry name" value="copper_res_A"/>
    <property type="match status" value="1"/>
</dbReference>
<evidence type="ECO:0000256" key="3">
    <source>
        <dbReference type="ARBA" id="ARBA00023008"/>
    </source>
</evidence>
<dbReference type="InterPro" id="IPR008972">
    <property type="entry name" value="Cupredoxin"/>
</dbReference>
<keyword evidence="2" id="KW-0560">Oxidoreductase</keyword>
<dbReference type="InterPro" id="IPR002355">
    <property type="entry name" value="Cu_oxidase_Cu_BS"/>
</dbReference>
<dbReference type="Pfam" id="PF00394">
    <property type="entry name" value="Cu-oxidase"/>
    <property type="match status" value="1"/>
</dbReference>
<dbReference type="SUPFAM" id="SSF49503">
    <property type="entry name" value="Cupredoxins"/>
    <property type="match status" value="3"/>
</dbReference>
<feature type="domain" description="Plastocyanin-like" evidence="6">
    <location>
        <begin position="72"/>
        <end position="183"/>
    </location>
</feature>
<evidence type="ECO:0000259" key="6">
    <source>
        <dbReference type="Pfam" id="PF07732"/>
    </source>
</evidence>
<dbReference type="GO" id="GO:0042597">
    <property type="term" value="C:periplasmic space"/>
    <property type="evidence" value="ECO:0007669"/>
    <property type="project" value="InterPro"/>
</dbReference>
<organism evidence="7 8">
    <name type="scientific">Neptunomonas antarctica</name>
    <dbReference type="NCBI Taxonomy" id="619304"/>
    <lineage>
        <taxon>Bacteria</taxon>
        <taxon>Pseudomonadati</taxon>
        <taxon>Pseudomonadota</taxon>
        <taxon>Gammaproteobacteria</taxon>
        <taxon>Oceanospirillales</taxon>
        <taxon>Oceanospirillaceae</taxon>
        <taxon>Neptunomonas</taxon>
    </lineage>
</organism>
<dbReference type="Proteomes" id="UP000185999">
    <property type="component" value="Unassembled WGS sequence"/>
</dbReference>
<feature type="domain" description="Plastocyanin-like" evidence="4">
    <location>
        <begin position="262"/>
        <end position="365"/>
    </location>
</feature>
<dbReference type="InterPro" id="IPR033138">
    <property type="entry name" value="Cu_oxidase_CS"/>
</dbReference>
<evidence type="ECO:0000313" key="7">
    <source>
        <dbReference type="EMBL" id="SIS65822.1"/>
    </source>
</evidence>
<dbReference type="InterPro" id="IPR006376">
    <property type="entry name" value="Cu-R_CopA"/>
</dbReference>
<dbReference type="CDD" id="cd13874">
    <property type="entry name" value="CuRO_2_CopA"/>
    <property type="match status" value="1"/>
</dbReference>
<dbReference type="CDD" id="cd13896">
    <property type="entry name" value="CuRO_3_CopA"/>
    <property type="match status" value="1"/>
</dbReference>
<dbReference type="InterPro" id="IPR034282">
    <property type="entry name" value="CuRO_2_CopA"/>
</dbReference>
<dbReference type="InterPro" id="IPR011706">
    <property type="entry name" value="Cu-oxidase_C"/>
</dbReference>
<protein>
    <submittedName>
        <fullName evidence="7">Copper-resistance protein, CopA family</fullName>
    </submittedName>
</protein>
<dbReference type="InterPro" id="IPR001117">
    <property type="entry name" value="Cu-oxidase_2nd"/>
</dbReference>
<dbReference type="InterPro" id="IPR034279">
    <property type="entry name" value="CuRO_3_CopA"/>
</dbReference>
<dbReference type="InterPro" id="IPR034284">
    <property type="entry name" value="CuRO_1_CopA"/>
</dbReference>